<dbReference type="EMBL" id="CAJHNJ030000023">
    <property type="protein sequence ID" value="CAG9120079.1"/>
    <property type="molecule type" value="Genomic_DNA"/>
</dbReference>
<dbReference type="Proteomes" id="UP000653454">
    <property type="component" value="Unassembled WGS sequence"/>
</dbReference>
<organism evidence="1 2">
    <name type="scientific">Plutella xylostella</name>
    <name type="common">Diamondback moth</name>
    <name type="synonym">Plutella maculipennis</name>
    <dbReference type="NCBI Taxonomy" id="51655"/>
    <lineage>
        <taxon>Eukaryota</taxon>
        <taxon>Metazoa</taxon>
        <taxon>Ecdysozoa</taxon>
        <taxon>Arthropoda</taxon>
        <taxon>Hexapoda</taxon>
        <taxon>Insecta</taxon>
        <taxon>Pterygota</taxon>
        <taxon>Neoptera</taxon>
        <taxon>Endopterygota</taxon>
        <taxon>Lepidoptera</taxon>
        <taxon>Glossata</taxon>
        <taxon>Ditrysia</taxon>
        <taxon>Yponomeutoidea</taxon>
        <taxon>Plutellidae</taxon>
        <taxon>Plutella</taxon>
    </lineage>
</organism>
<evidence type="ECO:0000313" key="1">
    <source>
        <dbReference type="EMBL" id="CAG9120079.1"/>
    </source>
</evidence>
<dbReference type="AlphaFoldDB" id="A0A8S4EWE0"/>
<reference evidence="1" key="1">
    <citation type="submission" date="2020-11" db="EMBL/GenBank/DDBJ databases">
        <authorList>
            <person name="Whiteford S."/>
        </authorList>
    </citation>
    <scope>NUCLEOTIDE SEQUENCE</scope>
</reference>
<proteinExistence type="predicted"/>
<keyword evidence="2" id="KW-1185">Reference proteome</keyword>
<gene>
    <name evidence="1" type="ORF">PLXY2_LOCUS6951</name>
</gene>
<accession>A0A8S4EWE0</accession>
<protein>
    <submittedName>
        <fullName evidence="1">(diamondback moth) hypothetical protein</fullName>
    </submittedName>
</protein>
<comment type="caution">
    <text evidence="1">The sequence shown here is derived from an EMBL/GenBank/DDBJ whole genome shotgun (WGS) entry which is preliminary data.</text>
</comment>
<name>A0A8S4EWE0_PLUXY</name>
<sequence length="45" mass="4843">MKKAGRDSRLACATTQSVSVNLGSHIENIEKARLYDAAATTPPRL</sequence>
<evidence type="ECO:0000313" key="2">
    <source>
        <dbReference type="Proteomes" id="UP000653454"/>
    </source>
</evidence>